<dbReference type="Pfam" id="PF14759">
    <property type="entry name" value="Reductase_C"/>
    <property type="match status" value="1"/>
</dbReference>
<gene>
    <name evidence="7" type="ORF">ACFOZ4_31645</name>
</gene>
<dbReference type="Gene3D" id="3.30.390.30">
    <property type="match status" value="1"/>
</dbReference>
<dbReference type="SUPFAM" id="SSF51905">
    <property type="entry name" value="FAD/NAD(P)-binding domain"/>
    <property type="match status" value="2"/>
</dbReference>
<dbReference type="PRINTS" id="PR00368">
    <property type="entry name" value="FADPNR"/>
</dbReference>
<evidence type="ECO:0000313" key="7">
    <source>
        <dbReference type="EMBL" id="MFC4135189.1"/>
    </source>
</evidence>
<dbReference type="PANTHER" id="PTHR43557:SF2">
    <property type="entry name" value="RIESKE DOMAIN-CONTAINING PROTEIN-RELATED"/>
    <property type="match status" value="1"/>
</dbReference>
<accession>A0ABV8LY29</accession>
<dbReference type="Pfam" id="PF07992">
    <property type="entry name" value="Pyr_redox_2"/>
    <property type="match status" value="1"/>
</dbReference>
<sequence length="403" mass="43095">MRHVIIGAGLAGAKAAQTLRDEGFDGDITLIGAEPELPYERPPLSKGLLLGATPRDQVYVHQPDWYAESSVEIRTATTVVDIDRTAHRITTDAGDVLPYDKLLLATGSSPRRLAVPGADLDGVLYLRTLADSDRVSGALRDGVHVVIVGAGWIGLEIAAAARTRGAHVTVVETASLPLLGVLGPDLAQVFADLHRDHGVSFRFGAQLSRFDGDTAVRTVSLADGIDLPADVVIVGVGARPNDDLAVRAGLDVGNGVVVDSQHRTSDPDIFAAGDVACAFHPTFRRHIRTEHWANALDGGPEAARAMLGLPVPPDRLPFFFTDQYDLGAEYAGFAAPGDADRLVFRGDRAGREFVAFWTRDGRVLAGMNVNVWDVSDDIQRLIRTRKPVGLGMLADDEVPLSEV</sequence>
<dbReference type="PRINTS" id="PR00411">
    <property type="entry name" value="PNDRDTASEI"/>
</dbReference>
<comment type="caution">
    <text evidence="7">The sequence shown here is derived from an EMBL/GenBank/DDBJ whole genome shotgun (WGS) entry which is preliminary data.</text>
</comment>
<evidence type="ECO:0000259" key="6">
    <source>
        <dbReference type="Pfam" id="PF14759"/>
    </source>
</evidence>
<evidence type="ECO:0000256" key="1">
    <source>
        <dbReference type="ARBA" id="ARBA00001974"/>
    </source>
</evidence>
<evidence type="ECO:0000313" key="8">
    <source>
        <dbReference type="Proteomes" id="UP001595816"/>
    </source>
</evidence>
<dbReference type="InterPro" id="IPR023753">
    <property type="entry name" value="FAD/NAD-binding_dom"/>
</dbReference>
<keyword evidence="3" id="KW-0274">FAD</keyword>
<dbReference type="InterPro" id="IPR050446">
    <property type="entry name" value="FAD-oxidoreductase/Apoptosis"/>
</dbReference>
<name>A0ABV8LY29_9ACTN</name>
<dbReference type="InterPro" id="IPR036188">
    <property type="entry name" value="FAD/NAD-bd_sf"/>
</dbReference>
<evidence type="ECO:0000259" key="5">
    <source>
        <dbReference type="Pfam" id="PF07992"/>
    </source>
</evidence>
<dbReference type="EMBL" id="JBHSAY010000020">
    <property type="protein sequence ID" value="MFC4135189.1"/>
    <property type="molecule type" value="Genomic_DNA"/>
</dbReference>
<keyword evidence="8" id="KW-1185">Reference proteome</keyword>
<keyword evidence="2" id="KW-0285">Flavoprotein</keyword>
<dbReference type="Gene3D" id="3.50.50.60">
    <property type="entry name" value="FAD/NAD(P)-binding domain"/>
    <property type="match status" value="2"/>
</dbReference>
<dbReference type="Proteomes" id="UP001595816">
    <property type="component" value="Unassembled WGS sequence"/>
</dbReference>
<reference evidence="8" key="1">
    <citation type="journal article" date="2019" name="Int. J. Syst. Evol. Microbiol.">
        <title>The Global Catalogue of Microorganisms (GCM) 10K type strain sequencing project: providing services to taxonomists for standard genome sequencing and annotation.</title>
        <authorList>
            <consortium name="The Broad Institute Genomics Platform"/>
            <consortium name="The Broad Institute Genome Sequencing Center for Infectious Disease"/>
            <person name="Wu L."/>
            <person name="Ma J."/>
        </authorList>
    </citation>
    <scope>NUCLEOTIDE SEQUENCE [LARGE SCALE GENOMIC DNA]</scope>
    <source>
        <strain evidence="8">CGMCC 4.7289</strain>
    </source>
</reference>
<dbReference type="InterPro" id="IPR028202">
    <property type="entry name" value="Reductase_C"/>
</dbReference>
<dbReference type="RefSeq" id="WP_253763068.1">
    <property type="nucleotide sequence ID" value="NZ_JAMZDZ010000001.1"/>
</dbReference>
<dbReference type="SUPFAM" id="SSF55424">
    <property type="entry name" value="FAD/NAD-linked reductases, dimerisation (C-terminal) domain"/>
    <property type="match status" value="1"/>
</dbReference>
<evidence type="ECO:0000256" key="4">
    <source>
        <dbReference type="ARBA" id="ARBA00023002"/>
    </source>
</evidence>
<dbReference type="InterPro" id="IPR016156">
    <property type="entry name" value="FAD/NAD-linked_Rdtase_dimer_sf"/>
</dbReference>
<proteinExistence type="predicted"/>
<feature type="domain" description="FAD/NAD(P)-binding" evidence="5">
    <location>
        <begin position="2"/>
        <end position="297"/>
    </location>
</feature>
<organism evidence="7 8">
    <name type="scientific">Hamadaea flava</name>
    <dbReference type="NCBI Taxonomy" id="1742688"/>
    <lineage>
        <taxon>Bacteria</taxon>
        <taxon>Bacillati</taxon>
        <taxon>Actinomycetota</taxon>
        <taxon>Actinomycetes</taxon>
        <taxon>Micromonosporales</taxon>
        <taxon>Micromonosporaceae</taxon>
        <taxon>Hamadaea</taxon>
    </lineage>
</organism>
<feature type="domain" description="Reductase C-terminal" evidence="6">
    <location>
        <begin position="318"/>
        <end position="402"/>
    </location>
</feature>
<evidence type="ECO:0000256" key="3">
    <source>
        <dbReference type="ARBA" id="ARBA00022827"/>
    </source>
</evidence>
<evidence type="ECO:0000256" key="2">
    <source>
        <dbReference type="ARBA" id="ARBA00022630"/>
    </source>
</evidence>
<keyword evidence="4" id="KW-0560">Oxidoreductase</keyword>
<comment type="cofactor">
    <cofactor evidence="1">
        <name>FAD</name>
        <dbReference type="ChEBI" id="CHEBI:57692"/>
    </cofactor>
</comment>
<protein>
    <submittedName>
        <fullName evidence="7">NAD(P)/FAD-dependent oxidoreductase</fullName>
    </submittedName>
</protein>
<dbReference type="PANTHER" id="PTHR43557">
    <property type="entry name" value="APOPTOSIS-INDUCING FACTOR 1"/>
    <property type="match status" value="1"/>
</dbReference>